<dbReference type="PANTHER" id="PTHR44085:SF2">
    <property type="entry name" value="SEPIAPTERIN REDUCTASE"/>
    <property type="match status" value="1"/>
</dbReference>
<dbReference type="EMBL" id="CAQQ02200220">
    <property type="status" value="NOT_ANNOTATED_CDS"/>
    <property type="molecule type" value="Genomic_DNA"/>
</dbReference>
<dbReference type="Gene3D" id="3.40.50.720">
    <property type="entry name" value="NAD(P)-binding Rossmann-like Domain"/>
    <property type="match status" value="2"/>
</dbReference>
<keyword evidence="2" id="KW-0963">Cytoplasm</keyword>
<dbReference type="AlphaFoldDB" id="T1GT79"/>
<organism evidence="5 6">
    <name type="scientific">Megaselia scalaris</name>
    <name type="common">Humpbacked fly</name>
    <name type="synonym">Phora scalaris</name>
    <dbReference type="NCBI Taxonomy" id="36166"/>
    <lineage>
        <taxon>Eukaryota</taxon>
        <taxon>Metazoa</taxon>
        <taxon>Ecdysozoa</taxon>
        <taxon>Arthropoda</taxon>
        <taxon>Hexapoda</taxon>
        <taxon>Insecta</taxon>
        <taxon>Pterygota</taxon>
        <taxon>Neoptera</taxon>
        <taxon>Endopterygota</taxon>
        <taxon>Diptera</taxon>
        <taxon>Brachycera</taxon>
        <taxon>Muscomorpha</taxon>
        <taxon>Platypezoidea</taxon>
        <taxon>Phoridae</taxon>
        <taxon>Megaseliini</taxon>
        <taxon>Megaselia</taxon>
    </lineage>
</organism>
<evidence type="ECO:0000256" key="3">
    <source>
        <dbReference type="ARBA" id="ARBA00022857"/>
    </source>
</evidence>
<dbReference type="STRING" id="36166.T1GT79"/>
<evidence type="ECO:0000313" key="5">
    <source>
        <dbReference type="EnsemblMetazoa" id="MESCA006902-PA"/>
    </source>
</evidence>
<evidence type="ECO:0000256" key="1">
    <source>
        <dbReference type="ARBA" id="ARBA00004496"/>
    </source>
</evidence>
<evidence type="ECO:0000256" key="2">
    <source>
        <dbReference type="ARBA" id="ARBA00022490"/>
    </source>
</evidence>
<reference evidence="5" key="2">
    <citation type="submission" date="2015-06" db="UniProtKB">
        <authorList>
            <consortium name="EnsemblMetazoa"/>
        </authorList>
    </citation>
    <scope>IDENTIFICATION</scope>
</reference>
<evidence type="ECO:0000256" key="4">
    <source>
        <dbReference type="ARBA" id="ARBA00023002"/>
    </source>
</evidence>
<dbReference type="PANTHER" id="PTHR44085">
    <property type="entry name" value="SEPIAPTERIN REDUCTASE"/>
    <property type="match status" value="1"/>
</dbReference>
<dbReference type="InterPro" id="IPR002347">
    <property type="entry name" value="SDR_fam"/>
</dbReference>
<dbReference type="InterPro" id="IPR051721">
    <property type="entry name" value="Biopterin_syn/organic_redct"/>
</dbReference>
<dbReference type="PRINTS" id="PR00081">
    <property type="entry name" value="GDHRDH"/>
</dbReference>
<keyword evidence="3" id="KW-0521">NADP</keyword>
<keyword evidence="6" id="KW-1185">Reference proteome</keyword>
<evidence type="ECO:0008006" key="7">
    <source>
        <dbReference type="Google" id="ProtNLM"/>
    </source>
</evidence>
<dbReference type="SUPFAM" id="SSF51735">
    <property type="entry name" value="NAD(P)-binding Rossmann-fold domains"/>
    <property type="match status" value="1"/>
</dbReference>
<proteinExistence type="predicted"/>
<dbReference type="Pfam" id="PF00106">
    <property type="entry name" value="adh_short"/>
    <property type="match status" value="1"/>
</dbReference>
<dbReference type="GO" id="GO:0006729">
    <property type="term" value="P:tetrahydrobiopterin biosynthetic process"/>
    <property type="evidence" value="ECO:0007669"/>
    <property type="project" value="TreeGrafter"/>
</dbReference>
<protein>
    <recommendedName>
        <fullName evidence="7">Sepiapterin reductase</fullName>
    </recommendedName>
</protein>
<dbReference type="GO" id="GO:0005737">
    <property type="term" value="C:cytoplasm"/>
    <property type="evidence" value="ECO:0007669"/>
    <property type="project" value="UniProtKB-SubCell"/>
</dbReference>
<reference evidence="6" key="1">
    <citation type="submission" date="2013-02" db="EMBL/GenBank/DDBJ databases">
        <authorList>
            <person name="Hughes D."/>
        </authorList>
    </citation>
    <scope>NUCLEOTIDE SEQUENCE</scope>
    <source>
        <strain>Durham</strain>
        <strain evidence="6">NC isolate 2 -- Noor lab</strain>
    </source>
</reference>
<dbReference type="GO" id="GO:0004757">
    <property type="term" value="F:sepiapterin reductase (NADP+) activity"/>
    <property type="evidence" value="ECO:0007669"/>
    <property type="project" value="TreeGrafter"/>
</dbReference>
<dbReference type="OMA" id="CEKAPFW"/>
<dbReference type="HOGENOM" id="CLU_010194_2_11_1"/>
<comment type="subcellular location">
    <subcellularLocation>
        <location evidence="1">Cytoplasm</location>
    </subcellularLocation>
</comment>
<dbReference type="Proteomes" id="UP000015102">
    <property type="component" value="Unassembled WGS sequence"/>
</dbReference>
<evidence type="ECO:0000313" key="6">
    <source>
        <dbReference type="Proteomes" id="UP000015102"/>
    </source>
</evidence>
<dbReference type="InterPro" id="IPR036291">
    <property type="entry name" value="NAD(P)-bd_dom_sf"/>
</dbReference>
<name>T1GT79_MEGSC</name>
<accession>T1GT79</accession>
<sequence length="237" mass="26069">MTTDLNKKTFFLISGASRGIGKTMAIECSKKFKSGSVLVLIARSLTGLEATKSEILSSTQGLTVLIYSVDLSTANSSDYEQLLAKSLKDSSTTAGDFEQAFVIHNAGTIGDVSIKSRNLNDVNQWDRYLRTNVSSAANVPFASFTEYCTGKAARQMYFKVLAAEEKETLVLNYSPGPVETDMTVDVQKNSHDSGVRGMFENLRSEKTILTTEQTTAKFLQVLEKNQFQSGDQVDFYD</sequence>
<dbReference type="EnsemblMetazoa" id="MESCA006902-RA">
    <property type="protein sequence ID" value="MESCA006902-PA"/>
    <property type="gene ID" value="MESCA006902"/>
</dbReference>
<keyword evidence="4" id="KW-0560">Oxidoreductase</keyword>